<keyword evidence="1" id="KW-0812">Transmembrane</keyword>
<dbReference type="RefSeq" id="WP_182163646.1">
    <property type="nucleotide sequence ID" value="NZ_JACFXV010000043.1"/>
</dbReference>
<dbReference type="PROSITE" id="PS50244">
    <property type="entry name" value="S5A_REDUCTASE"/>
    <property type="match status" value="1"/>
</dbReference>
<comment type="caution">
    <text evidence="2">The sequence shown here is derived from an EMBL/GenBank/DDBJ whole genome shotgun (WGS) entry which is preliminary data.</text>
</comment>
<dbReference type="PANTHER" id="PTHR32251:SF17">
    <property type="entry name" value="STEROID 5-ALPHA REDUCTASE C-TERMINAL DOMAIN-CONTAINING PROTEIN"/>
    <property type="match status" value="1"/>
</dbReference>
<keyword evidence="3" id="KW-1185">Reference proteome</keyword>
<feature type="transmembrane region" description="Helical" evidence="1">
    <location>
        <begin position="38"/>
        <end position="56"/>
    </location>
</feature>
<sequence>MTTWIATLNPLSTTLVATLLIVSILWRIHVALRDASIIDFYWAPGFLVIALLWLRSYGGVSIISALLLILLAIWAIRLTAHIVLRHNRTGREDARYTAMRDAGGPKWWLRSLVTVFWFQGVILWAVASPIHTLFATSPSASVAWSEAALGVAVFLFGFTFETVADYQLASFLSEKSNREKLYTGGLRAWCRYPAYFGEILVWWGFGLIAHAASGSPWSFAGPLLLTAALMRLSGVSLLERRLSSNKPGYEEWAARTNALIPWPPRKRG</sequence>
<proteinExistence type="predicted"/>
<dbReference type="Pfam" id="PF06966">
    <property type="entry name" value="DUF1295"/>
    <property type="match status" value="1"/>
</dbReference>
<keyword evidence="1" id="KW-0472">Membrane</keyword>
<feature type="transmembrane region" description="Helical" evidence="1">
    <location>
        <begin position="192"/>
        <end position="213"/>
    </location>
</feature>
<dbReference type="AlphaFoldDB" id="A0A839ADH3"/>
<feature type="transmembrane region" description="Helical" evidence="1">
    <location>
        <begin position="6"/>
        <end position="26"/>
    </location>
</feature>
<feature type="transmembrane region" description="Helical" evidence="1">
    <location>
        <begin position="147"/>
        <end position="172"/>
    </location>
</feature>
<evidence type="ECO:0000313" key="2">
    <source>
        <dbReference type="EMBL" id="MBA5776877.1"/>
    </source>
</evidence>
<dbReference type="Proteomes" id="UP000541109">
    <property type="component" value="Unassembled WGS sequence"/>
</dbReference>
<feature type="transmembrane region" description="Helical" evidence="1">
    <location>
        <begin position="107"/>
        <end position="127"/>
    </location>
</feature>
<dbReference type="Gene3D" id="1.20.120.1630">
    <property type="match status" value="1"/>
</dbReference>
<feature type="transmembrane region" description="Helical" evidence="1">
    <location>
        <begin position="62"/>
        <end position="86"/>
    </location>
</feature>
<accession>A0A839ADH3</accession>
<dbReference type="GO" id="GO:0016020">
    <property type="term" value="C:membrane"/>
    <property type="evidence" value="ECO:0007669"/>
    <property type="project" value="TreeGrafter"/>
</dbReference>
<name>A0A839ADH3_9HYPH</name>
<dbReference type="InterPro" id="IPR010721">
    <property type="entry name" value="UstE-like"/>
</dbReference>
<gene>
    <name evidence="2" type="ORF">H2509_07010</name>
</gene>
<dbReference type="PANTHER" id="PTHR32251">
    <property type="entry name" value="3-OXO-5-ALPHA-STEROID 4-DEHYDROGENASE"/>
    <property type="match status" value="1"/>
</dbReference>
<organism evidence="2 3">
    <name type="scientific">Stappia albiluteola</name>
    <dbReference type="NCBI Taxonomy" id="2758565"/>
    <lineage>
        <taxon>Bacteria</taxon>
        <taxon>Pseudomonadati</taxon>
        <taxon>Pseudomonadota</taxon>
        <taxon>Alphaproteobacteria</taxon>
        <taxon>Hyphomicrobiales</taxon>
        <taxon>Stappiaceae</taxon>
        <taxon>Stappia</taxon>
    </lineage>
</organism>
<evidence type="ECO:0000256" key="1">
    <source>
        <dbReference type="SAM" id="Phobius"/>
    </source>
</evidence>
<evidence type="ECO:0000313" key="3">
    <source>
        <dbReference type="Proteomes" id="UP000541109"/>
    </source>
</evidence>
<keyword evidence="1" id="KW-1133">Transmembrane helix</keyword>
<reference evidence="2 3" key="1">
    <citation type="submission" date="2020-07" db="EMBL/GenBank/DDBJ databases">
        <title>Stappia sp., F7233, whole genome shotgun sequencing project.</title>
        <authorList>
            <person name="Jiang S."/>
            <person name="Liu Z.W."/>
            <person name="Du Z.J."/>
        </authorList>
    </citation>
    <scope>NUCLEOTIDE SEQUENCE [LARGE SCALE GENOMIC DNA]</scope>
    <source>
        <strain evidence="2 3">F7233</strain>
    </source>
</reference>
<protein>
    <submittedName>
        <fullName evidence="2">DUF1295 domain-containing protein</fullName>
    </submittedName>
</protein>
<dbReference type="EMBL" id="JACFXV010000043">
    <property type="protein sequence ID" value="MBA5776877.1"/>
    <property type="molecule type" value="Genomic_DNA"/>
</dbReference>